<comment type="caution">
    <text evidence="15">The sequence shown here is derived from an EMBL/GenBank/DDBJ whole genome shotgun (WGS) entry which is preliminary data.</text>
</comment>
<dbReference type="InterPro" id="IPR024548">
    <property type="entry name" value="Cu2_monoox_C"/>
</dbReference>
<dbReference type="GO" id="GO:0030667">
    <property type="term" value="C:secretory granule membrane"/>
    <property type="evidence" value="ECO:0007669"/>
    <property type="project" value="TreeGrafter"/>
</dbReference>
<evidence type="ECO:0000313" key="16">
    <source>
        <dbReference type="Proteomes" id="UP000678393"/>
    </source>
</evidence>
<evidence type="ECO:0000256" key="1">
    <source>
        <dbReference type="ARBA" id="ARBA00001973"/>
    </source>
</evidence>
<dbReference type="SUPFAM" id="SSF49742">
    <property type="entry name" value="PHM/PNGase F"/>
    <property type="match status" value="2"/>
</dbReference>
<organism evidence="15 16">
    <name type="scientific">Candidula unifasciata</name>
    <dbReference type="NCBI Taxonomy" id="100452"/>
    <lineage>
        <taxon>Eukaryota</taxon>
        <taxon>Metazoa</taxon>
        <taxon>Spiralia</taxon>
        <taxon>Lophotrochozoa</taxon>
        <taxon>Mollusca</taxon>
        <taxon>Gastropoda</taxon>
        <taxon>Heterobranchia</taxon>
        <taxon>Euthyneura</taxon>
        <taxon>Panpulmonata</taxon>
        <taxon>Eupulmonata</taxon>
        <taxon>Stylommatophora</taxon>
        <taxon>Helicina</taxon>
        <taxon>Helicoidea</taxon>
        <taxon>Geomitridae</taxon>
        <taxon>Candidula</taxon>
    </lineage>
</organism>
<dbReference type="Gene3D" id="2.60.120.310">
    <property type="entry name" value="Copper type II, ascorbate-dependent monooxygenase, N-terminal domain"/>
    <property type="match status" value="1"/>
</dbReference>
<evidence type="ECO:0000256" key="3">
    <source>
        <dbReference type="ARBA" id="ARBA00010676"/>
    </source>
</evidence>
<dbReference type="OrthoDB" id="129121at2759"/>
<dbReference type="InterPro" id="IPR020611">
    <property type="entry name" value="Cu2_ascorb_mOase_CS-1"/>
</dbReference>
<dbReference type="PROSITE" id="PS00084">
    <property type="entry name" value="CU2_MONOOXYGENASE_1"/>
    <property type="match status" value="1"/>
</dbReference>
<dbReference type="PANTHER" id="PTHR10157">
    <property type="entry name" value="DOPAMINE BETA HYDROXYLASE RELATED"/>
    <property type="match status" value="1"/>
</dbReference>
<evidence type="ECO:0000256" key="9">
    <source>
        <dbReference type="ARBA" id="ARBA00023033"/>
    </source>
</evidence>
<dbReference type="GO" id="GO:0005507">
    <property type="term" value="F:copper ion binding"/>
    <property type="evidence" value="ECO:0007669"/>
    <property type="project" value="InterPro"/>
</dbReference>
<dbReference type="PRINTS" id="PR00767">
    <property type="entry name" value="DBMONOXGNASE"/>
</dbReference>
<dbReference type="GO" id="GO:0005615">
    <property type="term" value="C:extracellular space"/>
    <property type="evidence" value="ECO:0007669"/>
    <property type="project" value="TreeGrafter"/>
</dbReference>
<dbReference type="FunFam" id="2.60.120.230:FF:000001">
    <property type="entry name" value="Monooxygenase, DBH-like 1"/>
    <property type="match status" value="1"/>
</dbReference>
<dbReference type="GO" id="GO:0006589">
    <property type="term" value="P:octopamine biosynthetic process"/>
    <property type="evidence" value="ECO:0007669"/>
    <property type="project" value="TreeGrafter"/>
</dbReference>
<keyword evidence="7" id="KW-0560">Oxidoreductase</keyword>
<dbReference type="GO" id="GO:0042420">
    <property type="term" value="P:dopamine catabolic process"/>
    <property type="evidence" value="ECO:0007669"/>
    <property type="project" value="TreeGrafter"/>
</dbReference>
<evidence type="ECO:0000256" key="7">
    <source>
        <dbReference type="ARBA" id="ARBA00023002"/>
    </source>
</evidence>
<evidence type="ECO:0000313" key="15">
    <source>
        <dbReference type="EMBL" id="CAG5122416.1"/>
    </source>
</evidence>
<reference evidence="15" key="1">
    <citation type="submission" date="2021-04" db="EMBL/GenBank/DDBJ databases">
        <authorList>
            <consortium name="Molecular Ecology Group"/>
        </authorList>
    </citation>
    <scope>NUCLEOTIDE SEQUENCE</scope>
</reference>
<evidence type="ECO:0008006" key="17">
    <source>
        <dbReference type="Google" id="ProtNLM"/>
    </source>
</evidence>
<protein>
    <recommendedName>
        <fullName evidence="17">Dopamine beta hydroxylase</fullName>
    </recommendedName>
</protein>
<comment type="similarity">
    <text evidence="3">Belongs to the copper type II ascorbate-dependent monooxygenase family.</text>
</comment>
<name>A0A8S3Z6K0_9EUPU</name>
<gene>
    <name evidence="15" type="ORF">CUNI_LOCUS7974</name>
</gene>
<evidence type="ECO:0000259" key="14">
    <source>
        <dbReference type="Pfam" id="PF03712"/>
    </source>
</evidence>
<proteinExistence type="inferred from homology"/>
<comment type="cofactor">
    <cofactor evidence="1">
        <name>Cu(2+)</name>
        <dbReference type="ChEBI" id="CHEBI:29036"/>
    </cofactor>
</comment>
<dbReference type="GO" id="GO:0004500">
    <property type="term" value="F:dopamine beta-monooxygenase activity"/>
    <property type="evidence" value="ECO:0007669"/>
    <property type="project" value="InterPro"/>
</dbReference>
<evidence type="ECO:0000256" key="12">
    <source>
        <dbReference type="ARBA" id="ARBA00023180"/>
    </source>
</evidence>
<evidence type="ECO:0000256" key="2">
    <source>
        <dbReference type="ARBA" id="ARBA00004370"/>
    </source>
</evidence>
<evidence type="ECO:0000256" key="10">
    <source>
        <dbReference type="ARBA" id="ARBA00023136"/>
    </source>
</evidence>
<dbReference type="InterPro" id="IPR036939">
    <property type="entry name" value="Cu2_ascorb_mOase_N_sf"/>
</dbReference>
<evidence type="ECO:0000256" key="4">
    <source>
        <dbReference type="ARBA" id="ARBA00022692"/>
    </source>
</evidence>
<dbReference type="InterPro" id="IPR000945">
    <property type="entry name" value="DBH-like"/>
</dbReference>
<evidence type="ECO:0000256" key="5">
    <source>
        <dbReference type="ARBA" id="ARBA00022723"/>
    </source>
</evidence>
<dbReference type="InterPro" id="IPR000323">
    <property type="entry name" value="Cu2_ascorb_mOase_N"/>
</dbReference>
<dbReference type="Gene3D" id="2.60.120.230">
    <property type="match status" value="1"/>
</dbReference>
<evidence type="ECO:0000256" key="8">
    <source>
        <dbReference type="ARBA" id="ARBA00023008"/>
    </source>
</evidence>
<keyword evidence="16" id="KW-1185">Reference proteome</keyword>
<keyword evidence="5" id="KW-0479">Metal-binding</keyword>
<keyword evidence="11" id="KW-1015">Disulfide bond</keyword>
<keyword evidence="4" id="KW-0812">Transmembrane</keyword>
<feature type="non-terminal residue" evidence="15">
    <location>
        <position position="327"/>
    </location>
</feature>
<evidence type="ECO:0000259" key="13">
    <source>
        <dbReference type="Pfam" id="PF01082"/>
    </source>
</evidence>
<feature type="domain" description="Copper type II ascorbate-dependent monooxygenase N-terminal" evidence="13">
    <location>
        <begin position="1"/>
        <end position="92"/>
    </location>
</feature>
<dbReference type="Pfam" id="PF01082">
    <property type="entry name" value="Cu2_monooxygen"/>
    <property type="match status" value="1"/>
</dbReference>
<keyword evidence="10" id="KW-0472">Membrane</keyword>
<evidence type="ECO:0000256" key="6">
    <source>
        <dbReference type="ARBA" id="ARBA00022989"/>
    </source>
</evidence>
<feature type="domain" description="Copper type II ascorbate-dependent monooxygenase C-terminal" evidence="14">
    <location>
        <begin position="144"/>
        <end position="244"/>
    </location>
</feature>
<dbReference type="GO" id="GO:0042421">
    <property type="term" value="P:norepinephrine biosynthetic process"/>
    <property type="evidence" value="ECO:0007669"/>
    <property type="project" value="TreeGrafter"/>
</dbReference>
<dbReference type="Pfam" id="PF03712">
    <property type="entry name" value="Cu2_monoox_C"/>
    <property type="match status" value="1"/>
</dbReference>
<dbReference type="InterPro" id="IPR008977">
    <property type="entry name" value="PHM/PNGase_F_dom_sf"/>
</dbReference>
<dbReference type="InterPro" id="IPR014784">
    <property type="entry name" value="Cu2_ascorb_mOase-like_C"/>
</dbReference>
<keyword evidence="9" id="KW-0503">Monooxygenase</keyword>
<evidence type="ECO:0000256" key="11">
    <source>
        <dbReference type="ARBA" id="ARBA00023157"/>
    </source>
</evidence>
<dbReference type="PANTHER" id="PTHR10157:SF29">
    <property type="entry name" value="DOPAMINE BETA-HYDROXYLASE"/>
    <property type="match status" value="1"/>
</dbReference>
<dbReference type="EMBL" id="CAJHNH020001280">
    <property type="protein sequence ID" value="CAG5122416.1"/>
    <property type="molecule type" value="Genomic_DNA"/>
</dbReference>
<keyword evidence="12" id="KW-0325">Glycoprotein</keyword>
<keyword evidence="6" id="KW-1133">Transmembrane helix</keyword>
<dbReference type="AlphaFoldDB" id="A0A8S3Z6K0"/>
<dbReference type="Proteomes" id="UP000678393">
    <property type="component" value="Unassembled WGS sequence"/>
</dbReference>
<keyword evidence="8" id="KW-0186">Copper</keyword>
<dbReference type="InterPro" id="IPR028460">
    <property type="entry name" value="Tbh/DBH"/>
</dbReference>
<accession>A0A8S3Z6K0</accession>
<comment type="subcellular location">
    <subcellularLocation>
        <location evidence="2">Membrane</location>
    </subcellularLocation>
</comment>
<sequence length="327" mass="37433">YEGIITEGNHDLVHHMEVFHCEVSPRHRLPSYSGPGMSEGQPEGLDVCRRVIGAWAMGARAMIYPEEAGVPVGGRDWSRVALLEVHFNNPRKATGRLDSSGIRFYVTSHLRNYDAGIMELGLEYTNKMAIPPRQKRFQLRGYCTHECTQRVFTKHVRKGRELSELNRDNHYSPHFQEIRRLAQTVNVLPGDDLITTCEYDTSARPLATVGGFSISDEMCVNYIHYYPKSELEVCKSSVQTHELDTFMFLLNRLEGAHVYHEAGYRANYKNIDWSPTNVHLLKTLYDTSLLSMQCNKSDGTRFPGDWEHIRPSQITEPFNSQHPDTIC</sequence>